<feature type="domain" description="Peptidase M12B" evidence="2">
    <location>
        <begin position="1"/>
        <end position="84"/>
    </location>
</feature>
<dbReference type="InterPro" id="IPR024079">
    <property type="entry name" value="MetalloPept_cat_dom_sf"/>
</dbReference>
<reference evidence="3" key="2">
    <citation type="journal article" date="2021" name="Genome Biol. Evol.">
        <title>Developing a high-quality reference genome for a parasitic bivalve with doubly uniparental inheritance (Bivalvia: Unionida).</title>
        <authorList>
            <person name="Smith C.H."/>
        </authorList>
    </citation>
    <scope>NUCLEOTIDE SEQUENCE</scope>
    <source>
        <strain evidence="3">CHS0354</strain>
        <tissue evidence="3">Mantle</tissue>
    </source>
</reference>
<organism evidence="3 4">
    <name type="scientific">Potamilus streckersoni</name>
    <dbReference type="NCBI Taxonomy" id="2493646"/>
    <lineage>
        <taxon>Eukaryota</taxon>
        <taxon>Metazoa</taxon>
        <taxon>Spiralia</taxon>
        <taxon>Lophotrochozoa</taxon>
        <taxon>Mollusca</taxon>
        <taxon>Bivalvia</taxon>
        <taxon>Autobranchia</taxon>
        <taxon>Heteroconchia</taxon>
        <taxon>Palaeoheterodonta</taxon>
        <taxon>Unionida</taxon>
        <taxon>Unionoidea</taxon>
        <taxon>Unionidae</taxon>
        <taxon>Ambleminae</taxon>
        <taxon>Lampsilini</taxon>
        <taxon>Potamilus</taxon>
    </lineage>
</organism>
<comment type="caution">
    <text evidence="1">Lacks conserved residue(s) required for the propagation of feature annotation.</text>
</comment>
<gene>
    <name evidence="3" type="ORF">CHS0354_024307</name>
</gene>
<dbReference type="GO" id="GO:0046872">
    <property type="term" value="F:metal ion binding"/>
    <property type="evidence" value="ECO:0007669"/>
    <property type="project" value="UniProtKB-KW"/>
</dbReference>
<evidence type="ECO:0000259" key="2">
    <source>
        <dbReference type="PROSITE" id="PS50215"/>
    </source>
</evidence>
<reference evidence="3" key="1">
    <citation type="journal article" date="2021" name="Genome Biol. Evol.">
        <title>A High-Quality Reference Genome for a Parasitic Bivalve with Doubly Uniparental Inheritance (Bivalvia: Unionida).</title>
        <authorList>
            <person name="Smith C.H."/>
        </authorList>
    </citation>
    <scope>NUCLEOTIDE SEQUENCE</scope>
    <source>
        <strain evidence="3">CHS0354</strain>
    </source>
</reference>
<feature type="binding site" evidence="1">
    <location>
        <position position="30"/>
    </location>
    <ligand>
        <name>Zn(2+)</name>
        <dbReference type="ChEBI" id="CHEBI:29105"/>
        <note>catalytic</note>
    </ligand>
</feature>
<keyword evidence="4" id="KW-1185">Reference proteome</keyword>
<name>A0AAE0RNA8_9BIVA</name>
<sequence length="146" mass="16335">MICDDAYSVSLIGTSDYFLTTTTAAHELAHNLGADHDGEGNAKSCRANDSFIMSPYEPVFTKDMPYSRNPWIFSNCSVDAFKNVSKSKRCLRSVGVVYNDMEWKNFMTKLPGQIFLPDEQCKIINGANSYFCGVCTLYVLPVRTSK</sequence>
<dbReference type="Gene3D" id="3.40.390.10">
    <property type="entry name" value="Collagenase (Catalytic Domain)"/>
    <property type="match status" value="1"/>
</dbReference>
<dbReference type="PROSITE" id="PS50215">
    <property type="entry name" value="ADAM_MEPRO"/>
    <property type="match status" value="1"/>
</dbReference>
<accession>A0AAE0RNA8</accession>
<evidence type="ECO:0000256" key="1">
    <source>
        <dbReference type="PROSITE-ProRule" id="PRU00276"/>
    </source>
</evidence>
<dbReference type="InterPro" id="IPR001590">
    <property type="entry name" value="Peptidase_M12B"/>
</dbReference>
<comment type="caution">
    <text evidence="3">The sequence shown here is derived from an EMBL/GenBank/DDBJ whole genome shotgun (WGS) entry which is preliminary data.</text>
</comment>
<keyword evidence="1" id="KW-0479">Metal-binding</keyword>
<dbReference type="SUPFAM" id="SSF55486">
    <property type="entry name" value="Metalloproteases ('zincins'), catalytic domain"/>
    <property type="match status" value="1"/>
</dbReference>
<feature type="binding site" evidence="1">
    <location>
        <position position="26"/>
    </location>
    <ligand>
        <name>Zn(2+)</name>
        <dbReference type="ChEBI" id="CHEBI:29105"/>
        <note>catalytic</note>
    </ligand>
</feature>
<protein>
    <recommendedName>
        <fullName evidence="2">Peptidase M12B domain-containing protein</fullName>
    </recommendedName>
</protein>
<dbReference type="Proteomes" id="UP001195483">
    <property type="component" value="Unassembled WGS sequence"/>
</dbReference>
<dbReference type="GO" id="GO:0004222">
    <property type="term" value="F:metalloendopeptidase activity"/>
    <property type="evidence" value="ECO:0007669"/>
    <property type="project" value="InterPro"/>
</dbReference>
<feature type="binding site" evidence="1">
    <location>
        <position position="36"/>
    </location>
    <ligand>
        <name>Zn(2+)</name>
        <dbReference type="ChEBI" id="CHEBI:29105"/>
        <note>catalytic</note>
    </ligand>
</feature>
<dbReference type="EMBL" id="JAEAOA010001440">
    <property type="protein sequence ID" value="KAK3576698.1"/>
    <property type="molecule type" value="Genomic_DNA"/>
</dbReference>
<evidence type="ECO:0000313" key="4">
    <source>
        <dbReference type="Proteomes" id="UP001195483"/>
    </source>
</evidence>
<dbReference type="GO" id="GO:0006509">
    <property type="term" value="P:membrane protein ectodomain proteolysis"/>
    <property type="evidence" value="ECO:0007669"/>
    <property type="project" value="TreeGrafter"/>
</dbReference>
<dbReference type="PANTHER" id="PTHR11905">
    <property type="entry name" value="ADAM A DISINTEGRIN AND METALLOPROTEASE DOMAIN"/>
    <property type="match status" value="1"/>
</dbReference>
<dbReference type="AlphaFoldDB" id="A0AAE0RNA8"/>
<evidence type="ECO:0000313" key="3">
    <source>
        <dbReference type="EMBL" id="KAK3576698.1"/>
    </source>
</evidence>
<dbReference type="PANTHER" id="PTHR11905:SF159">
    <property type="entry name" value="ADAM METALLOPROTEASE"/>
    <property type="match status" value="1"/>
</dbReference>
<proteinExistence type="predicted"/>
<keyword evidence="1" id="KW-0862">Zinc</keyword>
<feature type="active site" evidence="1">
    <location>
        <position position="27"/>
    </location>
</feature>
<dbReference type="Pfam" id="PF01421">
    <property type="entry name" value="Reprolysin"/>
    <property type="match status" value="1"/>
</dbReference>
<reference evidence="3" key="3">
    <citation type="submission" date="2023-05" db="EMBL/GenBank/DDBJ databases">
        <authorList>
            <person name="Smith C.H."/>
        </authorList>
    </citation>
    <scope>NUCLEOTIDE SEQUENCE</scope>
    <source>
        <strain evidence="3">CHS0354</strain>
        <tissue evidence="3">Mantle</tissue>
    </source>
</reference>